<dbReference type="PROSITE" id="PS51257">
    <property type="entry name" value="PROKAR_LIPOPROTEIN"/>
    <property type="match status" value="1"/>
</dbReference>
<comment type="caution">
    <text evidence="1">The sequence shown here is derived from an EMBL/GenBank/DDBJ whole genome shotgun (WGS) entry which is preliminary data.</text>
</comment>
<name>A0A1S2Q069_9ACTN</name>
<protein>
    <recommendedName>
        <fullName evidence="3">GerMN domain-containing protein</fullName>
    </recommendedName>
</protein>
<gene>
    <name evidence="1" type="ORF">BIV24_05575</name>
</gene>
<evidence type="ECO:0000313" key="2">
    <source>
        <dbReference type="Proteomes" id="UP000179935"/>
    </source>
</evidence>
<evidence type="ECO:0000313" key="1">
    <source>
        <dbReference type="EMBL" id="OIJ98564.1"/>
    </source>
</evidence>
<keyword evidence="2" id="KW-1185">Reference proteome</keyword>
<dbReference type="OrthoDB" id="4335951at2"/>
<sequence>MKRPSTAVGRAVAACVTAAALLTGCGVQQTDVIEAGGPATIGVFPAPENRMVLFFLSPQGRPTPVMRRVGTNLDPKGGADYPPAGAGPVDRGKVVAALFAGPWANEREAGLHTELPPQLNGPVGITATSGKLILRLPLAVRPLKAAAVRQVVCTVAFAGGDGGAEVTIMGPDGTLPAAHC</sequence>
<dbReference type="AlphaFoldDB" id="A0A1S2Q069"/>
<dbReference type="Proteomes" id="UP000179935">
    <property type="component" value="Unassembled WGS sequence"/>
</dbReference>
<evidence type="ECO:0008006" key="3">
    <source>
        <dbReference type="Google" id="ProtNLM"/>
    </source>
</evidence>
<dbReference type="RefSeq" id="WP_071365017.1">
    <property type="nucleotide sequence ID" value="NZ_MLYP01000012.1"/>
</dbReference>
<dbReference type="EMBL" id="MLYP01000012">
    <property type="protein sequence ID" value="OIJ98564.1"/>
    <property type="molecule type" value="Genomic_DNA"/>
</dbReference>
<proteinExistence type="predicted"/>
<organism evidence="1 2">
    <name type="scientific">Streptomyces colonosanans</name>
    <dbReference type="NCBI Taxonomy" id="1428652"/>
    <lineage>
        <taxon>Bacteria</taxon>
        <taxon>Bacillati</taxon>
        <taxon>Actinomycetota</taxon>
        <taxon>Actinomycetes</taxon>
        <taxon>Kitasatosporales</taxon>
        <taxon>Streptomycetaceae</taxon>
        <taxon>Streptomyces</taxon>
    </lineage>
</organism>
<reference evidence="1 2" key="1">
    <citation type="submission" date="2016-10" db="EMBL/GenBank/DDBJ databases">
        <title>Genome sequence of Streptomyces sp. MUSC 93.</title>
        <authorList>
            <person name="Lee L.-H."/>
            <person name="Ser H.-L."/>
            <person name="Law J.W.-F."/>
        </authorList>
    </citation>
    <scope>NUCLEOTIDE SEQUENCE [LARGE SCALE GENOMIC DNA]</scope>
    <source>
        <strain evidence="1 2">MUSC 93</strain>
    </source>
</reference>
<accession>A0A1S2Q069</accession>
<dbReference type="STRING" id="1428652.BIV24_05575"/>